<organism evidence="1 2">
    <name type="scientific">Petrolisthes cinctipes</name>
    <name type="common">Flat porcelain crab</name>
    <dbReference type="NCBI Taxonomy" id="88211"/>
    <lineage>
        <taxon>Eukaryota</taxon>
        <taxon>Metazoa</taxon>
        <taxon>Ecdysozoa</taxon>
        <taxon>Arthropoda</taxon>
        <taxon>Crustacea</taxon>
        <taxon>Multicrustacea</taxon>
        <taxon>Malacostraca</taxon>
        <taxon>Eumalacostraca</taxon>
        <taxon>Eucarida</taxon>
        <taxon>Decapoda</taxon>
        <taxon>Pleocyemata</taxon>
        <taxon>Anomura</taxon>
        <taxon>Galatheoidea</taxon>
        <taxon>Porcellanidae</taxon>
        <taxon>Petrolisthes</taxon>
    </lineage>
</organism>
<dbReference type="Proteomes" id="UP001286313">
    <property type="component" value="Unassembled WGS sequence"/>
</dbReference>
<protein>
    <submittedName>
        <fullName evidence="1">Uncharacterized protein</fullName>
    </submittedName>
</protein>
<dbReference type="EMBL" id="JAWQEG010004519">
    <property type="protein sequence ID" value="KAK3861264.1"/>
    <property type="molecule type" value="Genomic_DNA"/>
</dbReference>
<keyword evidence="2" id="KW-1185">Reference proteome</keyword>
<name>A0AAE1K0T5_PETCI</name>
<gene>
    <name evidence="1" type="ORF">Pcinc_032736</name>
</gene>
<evidence type="ECO:0000313" key="1">
    <source>
        <dbReference type="EMBL" id="KAK3861264.1"/>
    </source>
</evidence>
<comment type="caution">
    <text evidence="1">The sequence shown here is derived from an EMBL/GenBank/DDBJ whole genome shotgun (WGS) entry which is preliminary data.</text>
</comment>
<reference evidence="1" key="1">
    <citation type="submission" date="2023-10" db="EMBL/GenBank/DDBJ databases">
        <title>Genome assemblies of two species of porcelain crab, Petrolisthes cinctipes and Petrolisthes manimaculis (Anomura: Porcellanidae).</title>
        <authorList>
            <person name="Angst P."/>
        </authorList>
    </citation>
    <scope>NUCLEOTIDE SEQUENCE</scope>
    <source>
        <strain evidence="1">PB745_01</strain>
        <tissue evidence="1">Gill</tissue>
    </source>
</reference>
<dbReference type="AlphaFoldDB" id="A0AAE1K0T5"/>
<accession>A0AAE1K0T5</accession>
<proteinExistence type="predicted"/>
<evidence type="ECO:0000313" key="2">
    <source>
        <dbReference type="Proteomes" id="UP001286313"/>
    </source>
</evidence>
<sequence>MGGIRGVVCSLGRAGVRRRGRCLALTAGFQSLLSAFTVNISLLFSSCCCFVICSSLANPALSGGCIEIWMTYLSEDNFCFNSGRDRSGDPVYSGVSHYPTVFASGQVVGVTIQYGNFIIL</sequence>